<name>A0ABW5K2L0_9FLAO</name>
<feature type="chain" id="PRO_5046637140" evidence="2">
    <location>
        <begin position="22"/>
        <end position="324"/>
    </location>
</feature>
<evidence type="ECO:0000256" key="1">
    <source>
        <dbReference type="SAM" id="Coils"/>
    </source>
</evidence>
<evidence type="ECO:0000313" key="4">
    <source>
        <dbReference type="Proteomes" id="UP001597467"/>
    </source>
</evidence>
<dbReference type="InterPro" id="IPR021428">
    <property type="entry name" value="DUF3078"/>
</dbReference>
<dbReference type="RefSeq" id="WP_379904733.1">
    <property type="nucleotide sequence ID" value="NZ_JBHULM010000011.1"/>
</dbReference>
<keyword evidence="4" id="KW-1185">Reference proteome</keyword>
<dbReference type="EMBL" id="JBHULM010000011">
    <property type="protein sequence ID" value="MFD2543143.1"/>
    <property type="molecule type" value="Genomic_DNA"/>
</dbReference>
<evidence type="ECO:0000256" key="2">
    <source>
        <dbReference type="SAM" id="SignalP"/>
    </source>
</evidence>
<gene>
    <name evidence="3" type="ORF">ACFSSB_12495</name>
</gene>
<organism evidence="3 4">
    <name type="scientific">Lacinutrix gracilariae</name>
    <dbReference type="NCBI Taxonomy" id="1747198"/>
    <lineage>
        <taxon>Bacteria</taxon>
        <taxon>Pseudomonadati</taxon>
        <taxon>Bacteroidota</taxon>
        <taxon>Flavobacteriia</taxon>
        <taxon>Flavobacteriales</taxon>
        <taxon>Flavobacteriaceae</taxon>
        <taxon>Lacinutrix</taxon>
    </lineage>
</organism>
<protein>
    <submittedName>
        <fullName evidence="3">DUF3078 domain-containing protein</fullName>
    </submittedName>
</protein>
<evidence type="ECO:0000313" key="3">
    <source>
        <dbReference type="EMBL" id="MFD2543143.1"/>
    </source>
</evidence>
<dbReference type="Pfam" id="PF11276">
    <property type="entry name" value="DUF3078"/>
    <property type="match status" value="1"/>
</dbReference>
<sequence length="324" mass="35556">MKKIFLLVALFIGVASVNAQTDENNLTKEELAAKKAEKQAIADAAQAEANALQAQIDALPGWRTGGNILVTFNQSAFNNEWTGGGIGNTAANLLINYDANLIKGDYIWDNKLIVDYGVLKNKGDENFTKSNDRIELNSLAGKKASANWFYSAYFNAKTQLDRGADGNTHFFSPAYFQAGPGMFWKKSDNLNVMISPAAAKLIIVHDEYTDAAALGLTDAQFNDAGGYFGVEAGDSTRFELGAALRGYYKLNLLKNIAMENILALYTNYLEDPQNVDIDYTMNLGMSINKYISANFVFQAIYDDNANSNGFQIREAFGLGFNYGF</sequence>
<keyword evidence="1" id="KW-0175">Coiled coil</keyword>
<dbReference type="Proteomes" id="UP001597467">
    <property type="component" value="Unassembled WGS sequence"/>
</dbReference>
<keyword evidence="2" id="KW-0732">Signal</keyword>
<comment type="caution">
    <text evidence="3">The sequence shown here is derived from an EMBL/GenBank/DDBJ whole genome shotgun (WGS) entry which is preliminary data.</text>
</comment>
<feature type="coiled-coil region" evidence="1">
    <location>
        <begin position="17"/>
        <end position="55"/>
    </location>
</feature>
<feature type="signal peptide" evidence="2">
    <location>
        <begin position="1"/>
        <end position="21"/>
    </location>
</feature>
<reference evidence="4" key="1">
    <citation type="journal article" date="2019" name="Int. J. Syst. Evol. Microbiol.">
        <title>The Global Catalogue of Microorganisms (GCM) 10K type strain sequencing project: providing services to taxonomists for standard genome sequencing and annotation.</title>
        <authorList>
            <consortium name="The Broad Institute Genomics Platform"/>
            <consortium name="The Broad Institute Genome Sequencing Center for Infectious Disease"/>
            <person name="Wu L."/>
            <person name="Ma J."/>
        </authorList>
    </citation>
    <scope>NUCLEOTIDE SEQUENCE [LARGE SCALE GENOMIC DNA]</scope>
    <source>
        <strain evidence="4">KCTC 42808</strain>
    </source>
</reference>
<accession>A0ABW5K2L0</accession>
<proteinExistence type="predicted"/>